<accession>A0A1J8R552</accession>
<dbReference type="Proteomes" id="UP000183567">
    <property type="component" value="Unassembled WGS sequence"/>
</dbReference>
<protein>
    <submittedName>
        <fullName evidence="2">Uncharacterized protein</fullName>
    </submittedName>
</protein>
<dbReference type="EMBL" id="LVVM01002275">
    <property type="protein sequence ID" value="OJA16898.1"/>
    <property type="molecule type" value="Genomic_DNA"/>
</dbReference>
<keyword evidence="3" id="KW-1185">Reference proteome</keyword>
<comment type="caution">
    <text evidence="2">The sequence shown here is derived from an EMBL/GenBank/DDBJ whole genome shotgun (WGS) entry which is preliminary data.</text>
</comment>
<evidence type="ECO:0000313" key="2">
    <source>
        <dbReference type="EMBL" id="OJA16898.1"/>
    </source>
</evidence>
<reference evidence="2 3" key="1">
    <citation type="submission" date="2016-03" db="EMBL/GenBank/DDBJ databases">
        <title>Comparative genomics of the ectomycorrhizal sister species Rhizopogon vinicolor and Rhizopogon vesiculosus (Basidiomycota: Boletales) reveals a divergence of the mating type B locus.</title>
        <authorList>
            <person name="Mujic A.B."/>
            <person name="Kuo A."/>
            <person name="Tritt A."/>
            <person name="Lipzen A."/>
            <person name="Chen C."/>
            <person name="Johnson J."/>
            <person name="Sharma A."/>
            <person name="Barry K."/>
            <person name="Grigoriev I.V."/>
            <person name="Spatafora J.W."/>
        </authorList>
    </citation>
    <scope>NUCLEOTIDE SEQUENCE [LARGE SCALE GENOMIC DNA]</scope>
    <source>
        <strain evidence="2 3">AM-OR11-056</strain>
    </source>
</reference>
<gene>
    <name evidence="2" type="ORF">AZE42_13596</name>
</gene>
<dbReference type="AlphaFoldDB" id="A0A1J8R552"/>
<name>A0A1J8R552_9AGAM</name>
<evidence type="ECO:0000256" key="1">
    <source>
        <dbReference type="SAM" id="MobiDB-lite"/>
    </source>
</evidence>
<feature type="compositionally biased region" description="Basic and acidic residues" evidence="1">
    <location>
        <begin position="21"/>
        <end position="35"/>
    </location>
</feature>
<proteinExistence type="predicted"/>
<sequence>MRLHEPPSTEVEVQTSSQTSSRKEIASRSSKEAVEQRGLVLGGGPFTKGPKPVMKAPTICSTLCGMKNSRKPALSEEQPAIEGPKPVVKAPLIRSKLCGTENPGKLVCQIIYPCLRYLPRSGSLWHYQTLLYKPLLMTCSYREMRIPRTWGAVSEELRSDHTVKDPSSHLPRAHLYRRLCHLPILLELKSESSPTHTVLWFISHVLRAVSCDKY</sequence>
<feature type="compositionally biased region" description="Polar residues" evidence="1">
    <location>
        <begin position="11"/>
        <end position="20"/>
    </location>
</feature>
<organism evidence="2 3">
    <name type="scientific">Rhizopogon vesiculosus</name>
    <dbReference type="NCBI Taxonomy" id="180088"/>
    <lineage>
        <taxon>Eukaryota</taxon>
        <taxon>Fungi</taxon>
        <taxon>Dikarya</taxon>
        <taxon>Basidiomycota</taxon>
        <taxon>Agaricomycotina</taxon>
        <taxon>Agaricomycetes</taxon>
        <taxon>Agaricomycetidae</taxon>
        <taxon>Boletales</taxon>
        <taxon>Suillineae</taxon>
        <taxon>Rhizopogonaceae</taxon>
        <taxon>Rhizopogon</taxon>
    </lineage>
</organism>
<evidence type="ECO:0000313" key="3">
    <source>
        <dbReference type="Proteomes" id="UP000183567"/>
    </source>
</evidence>
<feature type="region of interest" description="Disordered" evidence="1">
    <location>
        <begin position="1"/>
        <end position="46"/>
    </location>
</feature>